<dbReference type="Proteomes" id="UP000230586">
    <property type="component" value="Unassembled WGS sequence"/>
</dbReference>
<protein>
    <submittedName>
        <fullName evidence="1">Uncharacterized protein</fullName>
    </submittedName>
</protein>
<name>A0A2M6XSF6_9BACT</name>
<comment type="caution">
    <text evidence="1">The sequence shown here is derived from an EMBL/GenBank/DDBJ whole genome shotgun (WGS) entry which is preliminary data.</text>
</comment>
<reference evidence="2" key="1">
    <citation type="submission" date="2017-09" db="EMBL/GenBank/DDBJ databases">
        <title>Depth-based differentiation of microbial function through sediment-hosted aquifers and enrichment of novel symbionts in the deep terrestrial subsurface.</title>
        <authorList>
            <person name="Probst A.J."/>
            <person name="Ladd B."/>
            <person name="Jarett J.K."/>
            <person name="Geller-Mcgrath D.E."/>
            <person name="Sieber C.M.K."/>
            <person name="Emerson J.B."/>
            <person name="Anantharaman K."/>
            <person name="Thomas B.C."/>
            <person name="Malmstrom R."/>
            <person name="Stieglmeier M."/>
            <person name="Klingl A."/>
            <person name="Woyke T."/>
            <person name="Ryan C.M."/>
            <person name="Banfield J.F."/>
        </authorList>
    </citation>
    <scope>NUCLEOTIDE SEQUENCE [LARGE SCALE GENOMIC DNA]</scope>
</reference>
<proteinExistence type="predicted"/>
<gene>
    <name evidence="1" type="ORF">COT27_02645</name>
</gene>
<dbReference type="AlphaFoldDB" id="A0A2M6XSF6"/>
<evidence type="ECO:0000313" key="1">
    <source>
        <dbReference type="EMBL" id="PIU10531.1"/>
    </source>
</evidence>
<dbReference type="EMBL" id="PEXX01000045">
    <property type="protein sequence ID" value="PIU10531.1"/>
    <property type="molecule type" value="Genomic_DNA"/>
</dbReference>
<evidence type="ECO:0000313" key="2">
    <source>
        <dbReference type="Proteomes" id="UP000230586"/>
    </source>
</evidence>
<sequence>MPIFKYGIINDGIYYIFWICLFPICKSINLTDKQSGSSINIHNLQFVDQKKKLHDHNPKEF</sequence>
<organism evidence="1 2">
    <name type="scientific">Candidatus Kuenenbacteria bacterium CG08_land_8_20_14_0_20_37_23</name>
    <dbReference type="NCBI Taxonomy" id="1974617"/>
    <lineage>
        <taxon>Bacteria</taxon>
        <taxon>Candidatus Kueneniibacteriota</taxon>
    </lineage>
</organism>
<accession>A0A2M6XSF6</accession>